<protein>
    <submittedName>
        <fullName evidence="1">Uncharacterized protein</fullName>
    </submittedName>
</protein>
<dbReference type="GeneID" id="33568593"/>
<comment type="caution">
    <text evidence="1">The sequence shown here is derived from an EMBL/GenBank/DDBJ whole genome shotgun (WGS) entry which is preliminary data.</text>
</comment>
<dbReference type="EMBL" id="MCFF01000037">
    <property type="protein sequence ID" value="ORZ08552.1"/>
    <property type="molecule type" value="Genomic_DNA"/>
</dbReference>
<dbReference type="OrthoDB" id="2432435at2759"/>
<name>A0A1Y2GIN1_9FUNG</name>
<accession>A0A1Y2GIN1</accession>
<dbReference type="InParanoid" id="A0A1Y2GIN1"/>
<dbReference type="AlphaFoldDB" id="A0A1Y2GIN1"/>
<dbReference type="Proteomes" id="UP000193648">
    <property type="component" value="Unassembled WGS sequence"/>
</dbReference>
<proteinExistence type="predicted"/>
<reference evidence="1 2" key="1">
    <citation type="submission" date="2016-07" db="EMBL/GenBank/DDBJ databases">
        <title>Pervasive Adenine N6-methylation of Active Genes in Fungi.</title>
        <authorList>
            <consortium name="DOE Joint Genome Institute"/>
            <person name="Mondo S.J."/>
            <person name="Dannebaum R.O."/>
            <person name="Kuo R.C."/>
            <person name="Labutti K."/>
            <person name="Haridas S."/>
            <person name="Kuo A."/>
            <person name="Salamov A."/>
            <person name="Ahrendt S.R."/>
            <person name="Lipzen A."/>
            <person name="Sullivan W."/>
            <person name="Andreopoulos W.B."/>
            <person name="Clum A."/>
            <person name="Lindquist E."/>
            <person name="Daum C."/>
            <person name="Ramamoorthy G.K."/>
            <person name="Gryganskyi A."/>
            <person name="Culley D."/>
            <person name="Magnuson J.K."/>
            <person name="James T.Y."/>
            <person name="O'Malley M.A."/>
            <person name="Stajich J.E."/>
            <person name="Spatafora J.W."/>
            <person name="Visel A."/>
            <person name="Grigoriev I.V."/>
        </authorList>
    </citation>
    <scope>NUCLEOTIDE SEQUENCE [LARGE SCALE GENOMIC DNA]</scope>
    <source>
        <strain evidence="1 2">NRRL 3116</strain>
    </source>
</reference>
<dbReference type="RefSeq" id="XP_021878480.1">
    <property type="nucleotide sequence ID" value="XM_022026750.1"/>
</dbReference>
<organism evidence="1 2">
    <name type="scientific">Lobosporangium transversale</name>
    <dbReference type="NCBI Taxonomy" id="64571"/>
    <lineage>
        <taxon>Eukaryota</taxon>
        <taxon>Fungi</taxon>
        <taxon>Fungi incertae sedis</taxon>
        <taxon>Mucoromycota</taxon>
        <taxon>Mortierellomycotina</taxon>
        <taxon>Mortierellomycetes</taxon>
        <taxon>Mortierellales</taxon>
        <taxon>Mortierellaceae</taxon>
        <taxon>Lobosporangium</taxon>
    </lineage>
</organism>
<sequence length="104" mass="12157">MGGKRQKHAVSRRRGEYNVFEKVVKLHSGAYALDLGKVTIILKSRTRAGEFFNVLTRARRVYELDTTFDWNWTKADVEAFEKALKKSSVLIPPFELEEFQRKNH</sequence>
<keyword evidence="2" id="KW-1185">Reference proteome</keyword>
<evidence type="ECO:0000313" key="2">
    <source>
        <dbReference type="Proteomes" id="UP000193648"/>
    </source>
</evidence>
<gene>
    <name evidence="1" type="ORF">BCR41DRAFT_373252</name>
</gene>
<evidence type="ECO:0000313" key="1">
    <source>
        <dbReference type="EMBL" id="ORZ08552.1"/>
    </source>
</evidence>